<sequence>MFVGIFYINVYFILHNDYNTLIAGILFYWCGFCLNVLISLEDTPLRFTLMHSKHENYSL</sequence>
<protein>
    <submittedName>
        <fullName evidence="2">Uncharacterized protein</fullName>
    </submittedName>
</protein>
<gene>
    <name evidence="2" type="ORF">CRENPOLYSF2_100024</name>
</gene>
<keyword evidence="1" id="KW-1133">Transmembrane helix</keyword>
<organism evidence="2 3">
    <name type="scientific">Crenothrix polyspora</name>
    <dbReference type="NCBI Taxonomy" id="360316"/>
    <lineage>
        <taxon>Bacteria</taxon>
        <taxon>Pseudomonadati</taxon>
        <taxon>Pseudomonadota</taxon>
        <taxon>Gammaproteobacteria</taxon>
        <taxon>Methylococcales</taxon>
        <taxon>Crenotrichaceae</taxon>
        <taxon>Crenothrix</taxon>
    </lineage>
</organism>
<keyword evidence="1" id="KW-0812">Transmembrane</keyword>
<reference evidence="3" key="1">
    <citation type="submission" date="2017-02" db="EMBL/GenBank/DDBJ databases">
        <authorList>
            <person name="Daims H."/>
        </authorList>
    </citation>
    <scope>NUCLEOTIDE SEQUENCE [LARGE SCALE GENOMIC DNA]</scope>
</reference>
<keyword evidence="3" id="KW-1185">Reference proteome</keyword>
<keyword evidence="1" id="KW-0472">Membrane</keyword>
<dbReference type="EMBL" id="FUKJ01000002">
    <property type="protein sequence ID" value="SJM89015.1"/>
    <property type="molecule type" value="Genomic_DNA"/>
</dbReference>
<accession>A0A1R4GYI2</accession>
<feature type="transmembrane region" description="Helical" evidence="1">
    <location>
        <begin position="20"/>
        <end position="40"/>
    </location>
</feature>
<dbReference type="Proteomes" id="UP000195442">
    <property type="component" value="Unassembled WGS sequence"/>
</dbReference>
<evidence type="ECO:0000256" key="1">
    <source>
        <dbReference type="SAM" id="Phobius"/>
    </source>
</evidence>
<name>A0A1R4GYI2_9GAMM</name>
<evidence type="ECO:0000313" key="3">
    <source>
        <dbReference type="Proteomes" id="UP000195442"/>
    </source>
</evidence>
<evidence type="ECO:0000313" key="2">
    <source>
        <dbReference type="EMBL" id="SJM89015.1"/>
    </source>
</evidence>
<proteinExistence type="predicted"/>
<dbReference type="AlphaFoldDB" id="A0A1R4GYI2"/>